<dbReference type="Pfam" id="PF00646">
    <property type="entry name" value="F-box"/>
    <property type="match status" value="1"/>
</dbReference>
<dbReference type="CDD" id="cd22160">
    <property type="entry name" value="F-box_AtFBL13-like"/>
    <property type="match status" value="1"/>
</dbReference>
<dbReference type="InterPro" id="IPR036047">
    <property type="entry name" value="F-box-like_dom_sf"/>
</dbReference>
<dbReference type="InterPro" id="IPR050232">
    <property type="entry name" value="FBL13/AtMIF1-like"/>
</dbReference>
<dbReference type="InterPro" id="IPR053781">
    <property type="entry name" value="F-box_AtFBL13-like"/>
</dbReference>
<dbReference type="PANTHER" id="PTHR31900">
    <property type="entry name" value="F-BOX/RNI SUPERFAMILY PROTEIN-RELATED"/>
    <property type="match status" value="1"/>
</dbReference>
<evidence type="ECO:0000313" key="2">
    <source>
        <dbReference type="EMBL" id="CDY20241.1"/>
    </source>
</evidence>
<dbReference type="Gene3D" id="3.80.10.10">
    <property type="entry name" value="Ribonuclease Inhibitor"/>
    <property type="match status" value="1"/>
</dbReference>
<dbReference type="SUPFAM" id="SSF52047">
    <property type="entry name" value="RNI-like"/>
    <property type="match status" value="1"/>
</dbReference>
<dbReference type="SMART" id="SM00579">
    <property type="entry name" value="FBD"/>
    <property type="match status" value="1"/>
</dbReference>
<dbReference type="InterPro" id="IPR032675">
    <property type="entry name" value="LRR_dom_sf"/>
</dbReference>
<dbReference type="Proteomes" id="UP000028999">
    <property type="component" value="Unassembled WGS sequence"/>
</dbReference>
<dbReference type="Gramene" id="CDY20241">
    <property type="protein sequence ID" value="CDY20241"/>
    <property type="gene ID" value="GSBRNA2T00010185001"/>
</dbReference>
<dbReference type="Gene3D" id="1.20.1280.50">
    <property type="match status" value="1"/>
</dbReference>
<dbReference type="EMBL" id="LK032104">
    <property type="protein sequence ID" value="CDY20241.1"/>
    <property type="molecule type" value="Genomic_DNA"/>
</dbReference>
<dbReference type="Pfam" id="PF08387">
    <property type="entry name" value="FBD"/>
    <property type="match status" value="1"/>
</dbReference>
<evidence type="ECO:0000259" key="1">
    <source>
        <dbReference type="SMART" id="SM00579"/>
    </source>
</evidence>
<dbReference type="Pfam" id="PF24758">
    <property type="entry name" value="LRR_At5g56370"/>
    <property type="match status" value="1"/>
</dbReference>
<sequence length="412" mass="47817">MIDRGKTKQASSRRLNRSLKEDMISQLPDPLICHVLSLLSTKEAVGTSILSTRWRSLWLWVHRFELSHWEFLDFNAFVSFGNRYFDSTRLSCIHNLKLTIDENEASYLTPWIDALVKRKIQHLCVRRTGGGSSFHEMPLSLYVCETLVSLKLVQLTLVDTEFVSLPCLKTMHLYNNVYPKETTFERLVSSCPVLEDLMIDVLRNDAKVYRVHSRSLKRLLKDMECNAKLDISFDFGLEAFDESNVSSISHIRNFLPGISTVRDMTISAFTFQIIHHYSKLEPLPQFDCMTRLDVIVCASILQWLPTFLERCPNLTSLELELRNDEEMHPREMNQISFSSVPECLLSSLEFVDFAIWGHFPEMKLVRYLLKSSTSLKKLTLNVNHDSIDYDIFNELLKIPRRSTMCEVVVVDF</sequence>
<dbReference type="InterPro" id="IPR001810">
    <property type="entry name" value="F-box_dom"/>
</dbReference>
<dbReference type="PaxDb" id="3708-A0A078G4B5"/>
<evidence type="ECO:0000313" key="3">
    <source>
        <dbReference type="Proteomes" id="UP000028999"/>
    </source>
</evidence>
<reference evidence="2 3" key="1">
    <citation type="journal article" date="2014" name="Science">
        <title>Plant genetics. Early allopolyploid evolution in the post-Neolithic Brassica napus oilseed genome.</title>
        <authorList>
            <person name="Chalhoub B."/>
            <person name="Denoeud F."/>
            <person name="Liu S."/>
            <person name="Parkin I.A."/>
            <person name="Tang H."/>
            <person name="Wang X."/>
            <person name="Chiquet J."/>
            <person name="Belcram H."/>
            <person name="Tong C."/>
            <person name="Samans B."/>
            <person name="Correa M."/>
            <person name="Da Silva C."/>
            <person name="Just J."/>
            <person name="Falentin C."/>
            <person name="Koh C.S."/>
            <person name="Le Clainche I."/>
            <person name="Bernard M."/>
            <person name="Bento P."/>
            <person name="Noel B."/>
            <person name="Labadie K."/>
            <person name="Alberti A."/>
            <person name="Charles M."/>
            <person name="Arnaud D."/>
            <person name="Guo H."/>
            <person name="Daviaud C."/>
            <person name="Alamery S."/>
            <person name="Jabbari K."/>
            <person name="Zhao M."/>
            <person name="Edger P.P."/>
            <person name="Chelaifa H."/>
            <person name="Tack D."/>
            <person name="Lassalle G."/>
            <person name="Mestiri I."/>
            <person name="Schnel N."/>
            <person name="Le Paslier M.C."/>
            <person name="Fan G."/>
            <person name="Renault V."/>
            <person name="Bayer P.E."/>
            <person name="Golicz A.A."/>
            <person name="Manoli S."/>
            <person name="Lee T.H."/>
            <person name="Thi V.H."/>
            <person name="Chalabi S."/>
            <person name="Hu Q."/>
            <person name="Fan C."/>
            <person name="Tollenaere R."/>
            <person name="Lu Y."/>
            <person name="Battail C."/>
            <person name="Shen J."/>
            <person name="Sidebottom C.H."/>
            <person name="Wang X."/>
            <person name="Canaguier A."/>
            <person name="Chauveau A."/>
            <person name="Berard A."/>
            <person name="Deniot G."/>
            <person name="Guan M."/>
            <person name="Liu Z."/>
            <person name="Sun F."/>
            <person name="Lim Y.P."/>
            <person name="Lyons E."/>
            <person name="Town C.D."/>
            <person name="Bancroft I."/>
            <person name="Wang X."/>
            <person name="Meng J."/>
            <person name="Ma J."/>
            <person name="Pires J.C."/>
            <person name="King G.J."/>
            <person name="Brunel D."/>
            <person name="Delourme R."/>
            <person name="Renard M."/>
            <person name="Aury J.M."/>
            <person name="Adams K.L."/>
            <person name="Batley J."/>
            <person name="Snowdon R.J."/>
            <person name="Tost J."/>
            <person name="Edwards D."/>
            <person name="Zhou Y."/>
            <person name="Hua W."/>
            <person name="Sharpe A.G."/>
            <person name="Paterson A.H."/>
            <person name="Guan C."/>
            <person name="Wincker P."/>
        </authorList>
    </citation>
    <scope>NUCLEOTIDE SEQUENCE [LARGE SCALE GENOMIC DNA]</scope>
    <source>
        <strain evidence="3">cv. Darmor-bzh</strain>
    </source>
</reference>
<dbReference type="STRING" id="3708.A0A078G4B5"/>
<accession>A0A078G4B5</accession>
<name>A0A078G4B5_BRANA</name>
<dbReference type="SUPFAM" id="SSF81383">
    <property type="entry name" value="F-box domain"/>
    <property type="match status" value="1"/>
</dbReference>
<feature type="domain" description="FBD" evidence="1">
    <location>
        <begin position="342"/>
        <end position="410"/>
    </location>
</feature>
<keyword evidence="3" id="KW-1185">Reference proteome</keyword>
<dbReference type="PANTHER" id="PTHR31900:SF25">
    <property type="entry name" value="FBD DOMAIN-CONTAINING PROTEIN"/>
    <property type="match status" value="1"/>
</dbReference>
<dbReference type="InterPro" id="IPR055411">
    <property type="entry name" value="LRR_FXL15/At3g58940/PEG3-like"/>
</dbReference>
<dbReference type="InterPro" id="IPR006566">
    <property type="entry name" value="FBD"/>
</dbReference>
<gene>
    <name evidence="2" type="primary">BnaC09g29980D</name>
    <name evidence="2" type="ORF">GSBRNA2T00010185001</name>
</gene>
<proteinExistence type="predicted"/>
<organism evidence="2 3">
    <name type="scientific">Brassica napus</name>
    <name type="common">Rape</name>
    <dbReference type="NCBI Taxonomy" id="3708"/>
    <lineage>
        <taxon>Eukaryota</taxon>
        <taxon>Viridiplantae</taxon>
        <taxon>Streptophyta</taxon>
        <taxon>Embryophyta</taxon>
        <taxon>Tracheophyta</taxon>
        <taxon>Spermatophyta</taxon>
        <taxon>Magnoliopsida</taxon>
        <taxon>eudicotyledons</taxon>
        <taxon>Gunneridae</taxon>
        <taxon>Pentapetalae</taxon>
        <taxon>rosids</taxon>
        <taxon>malvids</taxon>
        <taxon>Brassicales</taxon>
        <taxon>Brassicaceae</taxon>
        <taxon>Brassiceae</taxon>
        <taxon>Brassica</taxon>
    </lineage>
</organism>
<dbReference type="AlphaFoldDB" id="A0A078G4B5"/>
<dbReference type="OMA" id="CASILQW"/>
<protein>
    <submittedName>
        <fullName evidence="2">BnaC09g29980D protein</fullName>
    </submittedName>
</protein>